<feature type="domain" description="Flagellar basal-body/hook protein C-terminal" evidence="3">
    <location>
        <begin position="244"/>
        <end position="288"/>
    </location>
</feature>
<evidence type="ECO:0000259" key="3">
    <source>
        <dbReference type="Pfam" id="PF06429"/>
    </source>
</evidence>
<evidence type="ECO:0000256" key="1">
    <source>
        <dbReference type="ARBA" id="ARBA00009677"/>
    </source>
</evidence>
<accession>A0A3N9P5K5</accession>
<dbReference type="AlphaFoldDB" id="A0A3N9P5K5"/>
<keyword evidence="5" id="KW-0966">Cell projection</keyword>
<dbReference type="Pfam" id="PF00460">
    <property type="entry name" value="Flg_bb_rod"/>
    <property type="match status" value="1"/>
</dbReference>
<dbReference type="GO" id="GO:0009288">
    <property type="term" value="C:bacterial-type flagellum"/>
    <property type="evidence" value="ECO:0007669"/>
    <property type="project" value="TreeGrafter"/>
</dbReference>
<reference evidence="5 6" key="1">
    <citation type="submission" date="2018-11" db="EMBL/GenBank/DDBJ databases">
        <title>Genome sequence of strain 7197.</title>
        <authorList>
            <person name="Gao J."/>
            <person name="Sun J."/>
        </authorList>
    </citation>
    <scope>NUCLEOTIDE SEQUENCE [LARGE SCALE GENOMIC DNA]</scope>
    <source>
        <strain evidence="5 6">7197</strain>
    </source>
</reference>
<dbReference type="SUPFAM" id="SSF117143">
    <property type="entry name" value="Flagellar hook protein flgE"/>
    <property type="match status" value="1"/>
</dbReference>
<keyword evidence="6" id="KW-1185">Reference proteome</keyword>
<evidence type="ECO:0000259" key="4">
    <source>
        <dbReference type="Pfam" id="PF22692"/>
    </source>
</evidence>
<dbReference type="Pfam" id="PF06429">
    <property type="entry name" value="Flg_bbr_C"/>
    <property type="match status" value="1"/>
</dbReference>
<dbReference type="EMBL" id="RQPI01000009">
    <property type="protein sequence ID" value="RQW10364.1"/>
    <property type="molecule type" value="Genomic_DNA"/>
</dbReference>
<dbReference type="PANTHER" id="PTHR30435:SF19">
    <property type="entry name" value="FLAGELLAR BASAL-BODY ROD PROTEIN FLGG"/>
    <property type="match status" value="1"/>
</dbReference>
<dbReference type="Proteomes" id="UP000282529">
    <property type="component" value="Unassembled WGS sequence"/>
</dbReference>
<gene>
    <name evidence="5" type="ORF">EH198_16210</name>
</gene>
<protein>
    <submittedName>
        <fullName evidence="5">Flagellar hook-basal body protein</fullName>
    </submittedName>
</protein>
<dbReference type="OrthoDB" id="9800375at2"/>
<dbReference type="InterPro" id="IPR001444">
    <property type="entry name" value="Flag_bb_rod_N"/>
</dbReference>
<feature type="domain" description="Flagellar basal body rod protein N-terminal" evidence="2">
    <location>
        <begin position="5"/>
        <end position="35"/>
    </location>
</feature>
<evidence type="ECO:0000313" key="6">
    <source>
        <dbReference type="Proteomes" id="UP000282529"/>
    </source>
</evidence>
<keyword evidence="5" id="KW-0282">Flagellum</keyword>
<feature type="domain" description="Flagellar hook protein FlgE/F/G-like D1" evidence="4">
    <location>
        <begin position="127"/>
        <end position="187"/>
    </location>
</feature>
<dbReference type="GO" id="GO:0071978">
    <property type="term" value="P:bacterial-type flagellum-dependent swarming motility"/>
    <property type="evidence" value="ECO:0007669"/>
    <property type="project" value="TreeGrafter"/>
</dbReference>
<dbReference type="InterPro" id="IPR010930">
    <property type="entry name" value="Flg_bb/hook_C_dom"/>
</dbReference>
<keyword evidence="5" id="KW-0969">Cilium</keyword>
<evidence type="ECO:0000313" key="5">
    <source>
        <dbReference type="EMBL" id="RQW10364.1"/>
    </source>
</evidence>
<dbReference type="InterPro" id="IPR053967">
    <property type="entry name" value="LlgE_F_G-like_D1"/>
</dbReference>
<evidence type="ECO:0000259" key="2">
    <source>
        <dbReference type="Pfam" id="PF00460"/>
    </source>
</evidence>
<dbReference type="Pfam" id="PF22692">
    <property type="entry name" value="LlgE_F_G_D1"/>
    <property type="match status" value="1"/>
</dbReference>
<organism evidence="5 6">
    <name type="scientific">Paenibacillus rhizophilus</name>
    <dbReference type="NCBI Taxonomy" id="1850366"/>
    <lineage>
        <taxon>Bacteria</taxon>
        <taxon>Bacillati</taxon>
        <taxon>Bacillota</taxon>
        <taxon>Bacilli</taxon>
        <taxon>Bacillales</taxon>
        <taxon>Paenibacillaceae</taxon>
        <taxon>Paenibacillus</taxon>
    </lineage>
</organism>
<name>A0A3N9P5K5_9BACL</name>
<sequence length="293" mass="31078">MIRGLYTAAAGMVTEQRRHDTATQNIANLNTTGYKQVESVSRSFPEVLISSMQSGTVKPIGRMNTGVFAEQSISKYLQGDLIESGKSTDFALSADLRLTDPATGGNIAFDRSGKYISNQGEIVYQPQAFFTVQDNDGNTLFTRNGSFTVSPSGELLSSGGYKVLGADGQPVVLNGPVDSLKVDAEGNLLDASTGAATGIRLGVSIITRPQELVRDGNGVFHVADAAAAGVRYAAAGDNMQVQVRQGYIEGSNVDATQATVDLNAAYRAYEANQKVIQFYDSSLQKAVNDVGRV</sequence>
<dbReference type="RefSeq" id="WP_124696548.1">
    <property type="nucleotide sequence ID" value="NZ_JBHUFE010000036.1"/>
</dbReference>
<comment type="similarity">
    <text evidence="1">Belongs to the flagella basal body rod proteins family.</text>
</comment>
<dbReference type="InterPro" id="IPR037925">
    <property type="entry name" value="FlgE/F/G-like"/>
</dbReference>
<proteinExistence type="inferred from homology"/>
<dbReference type="PANTHER" id="PTHR30435">
    <property type="entry name" value="FLAGELLAR PROTEIN"/>
    <property type="match status" value="1"/>
</dbReference>
<comment type="caution">
    <text evidence="5">The sequence shown here is derived from an EMBL/GenBank/DDBJ whole genome shotgun (WGS) entry which is preliminary data.</text>
</comment>